<dbReference type="GeneID" id="30957352"/>
<protein>
    <submittedName>
        <fullName evidence="3">Uncharacterized protein</fullName>
    </submittedName>
</protein>
<evidence type="ECO:0000256" key="1">
    <source>
        <dbReference type="SAM" id="Phobius"/>
    </source>
</evidence>
<reference evidence="2 5" key="1">
    <citation type="submission" date="2017-01" db="EMBL/GenBank/DDBJ databases">
        <title>Complete genome sequence of Haloterrigena daqingensis type strain (JX313T).</title>
        <authorList>
            <person name="Shuang W."/>
        </authorList>
    </citation>
    <scope>NUCLEOTIDE SEQUENCE [LARGE SCALE GENOMIC DNA]</scope>
    <source>
        <strain evidence="2 5">JX313</strain>
    </source>
</reference>
<keyword evidence="4" id="KW-1185">Reference proteome</keyword>
<dbReference type="AlphaFoldDB" id="A0A1N7ELG6"/>
<evidence type="ECO:0000313" key="5">
    <source>
        <dbReference type="Proteomes" id="UP000187321"/>
    </source>
</evidence>
<dbReference type="OrthoDB" id="346155at2157"/>
<dbReference type="RefSeq" id="WP_076582581.1">
    <property type="nucleotide sequence ID" value="NZ_CP019327.1"/>
</dbReference>
<feature type="transmembrane region" description="Helical" evidence="1">
    <location>
        <begin position="20"/>
        <end position="44"/>
    </location>
</feature>
<evidence type="ECO:0000313" key="3">
    <source>
        <dbReference type="EMBL" id="SIR88775.1"/>
    </source>
</evidence>
<evidence type="ECO:0000313" key="2">
    <source>
        <dbReference type="EMBL" id="APX97883.1"/>
    </source>
</evidence>
<reference evidence="3 4" key="2">
    <citation type="submission" date="2017-01" db="EMBL/GenBank/DDBJ databases">
        <authorList>
            <person name="Mah S.A."/>
            <person name="Swanson W.J."/>
            <person name="Moy G.W."/>
            <person name="Vacquier V.D."/>
        </authorList>
    </citation>
    <scope>NUCLEOTIDE SEQUENCE [LARGE SCALE GENOMIC DNA]</scope>
    <source>
        <strain evidence="3 4">CGMCC 1.8909</strain>
    </source>
</reference>
<organism evidence="3 4">
    <name type="scientific">Natronorubrum daqingense</name>
    <dbReference type="NCBI Taxonomy" id="588898"/>
    <lineage>
        <taxon>Archaea</taxon>
        <taxon>Methanobacteriati</taxon>
        <taxon>Methanobacteriota</taxon>
        <taxon>Stenosarchaea group</taxon>
        <taxon>Halobacteria</taxon>
        <taxon>Halobacteriales</taxon>
        <taxon>Natrialbaceae</taxon>
        <taxon>Natronorubrum</taxon>
    </lineage>
</organism>
<dbReference type="Proteomes" id="UP000187321">
    <property type="component" value="Chromosome"/>
</dbReference>
<proteinExistence type="predicted"/>
<dbReference type="EMBL" id="CP019327">
    <property type="protein sequence ID" value="APX97883.1"/>
    <property type="molecule type" value="Genomic_DNA"/>
</dbReference>
<dbReference type="EMBL" id="FTNP01000004">
    <property type="protein sequence ID" value="SIR88775.1"/>
    <property type="molecule type" value="Genomic_DNA"/>
</dbReference>
<dbReference type="Proteomes" id="UP000185687">
    <property type="component" value="Unassembled WGS sequence"/>
</dbReference>
<dbReference type="KEGG" id="hda:BB347_15375"/>
<accession>A0A1N7ELG6</accession>
<keyword evidence="1" id="KW-0812">Transmembrane</keyword>
<evidence type="ECO:0000313" key="4">
    <source>
        <dbReference type="Proteomes" id="UP000185687"/>
    </source>
</evidence>
<keyword evidence="1" id="KW-0472">Membrane</keyword>
<sequence length="88" mass="9877">MGEKYKIELLPDSKTCYRYLQAGFSIIVLTFLVGLLALAVPNLIPIYDVMVMPALFVGLGLLLYGVGTHLHIMHLNMLEMREEDGSHK</sequence>
<feature type="transmembrane region" description="Helical" evidence="1">
    <location>
        <begin position="50"/>
        <end position="72"/>
    </location>
</feature>
<keyword evidence="1" id="KW-1133">Transmembrane helix</keyword>
<name>A0A1N7ELG6_9EURY</name>
<gene>
    <name evidence="2" type="ORF">BB347_15375</name>
    <name evidence="3" type="ORF">SAMN05421809_2673</name>
</gene>